<dbReference type="PROSITE" id="PS50110">
    <property type="entry name" value="RESPONSE_REGULATORY"/>
    <property type="match status" value="1"/>
</dbReference>
<comment type="caution">
    <text evidence="4">The sequence shown here is derived from an EMBL/GenBank/DDBJ whole genome shotgun (WGS) entry which is preliminary data.</text>
</comment>
<evidence type="ECO:0000256" key="1">
    <source>
        <dbReference type="PROSITE-ProRule" id="PRU00169"/>
    </source>
</evidence>
<dbReference type="RefSeq" id="WP_272140503.1">
    <property type="nucleotide sequence ID" value="NZ_JAQLOI010000003.1"/>
</dbReference>
<feature type="domain" description="Response regulatory" evidence="2">
    <location>
        <begin position="7"/>
        <end position="132"/>
    </location>
</feature>
<dbReference type="Pfam" id="PF00072">
    <property type="entry name" value="Response_reg"/>
    <property type="match status" value="1"/>
</dbReference>
<dbReference type="Pfam" id="PF00563">
    <property type="entry name" value="EAL"/>
    <property type="match status" value="1"/>
</dbReference>
<protein>
    <submittedName>
        <fullName evidence="4">EAL domain-containing response regulator</fullName>
    </submittedName>
</protein>
<organism evidence="4 5">
    <name type="scientific">Vibrio algarum</name>
    <dbReference type="NCBI Taxonomy" id="3020714"/>
    <lineage>
        <taxon>Bacteria</taxon>
        <taxon>Pseudomonadati</taxon>
        <taxon>Pseudomonadota</taxon>
        <taxon>Gammaproteobacteria</taxon>
        <taxon>Vibrionales</taxon>
        <taxon>Vibrionaceae</taxon>
        <taxon>Vibrio</taxon>
    </lineage>
</organism>
<accession>A0ABT4YX26</accession>
<reference evidence="4 5" key="1">
    <citation type="submission" date="2023-01" db="EMBL/GenBank/DDBJ databases">
        <title>Vibrio sp. KJ40-1 sp.nov, isolated from marine algae.</title>
        <authorList>
            <person name="Butt M."/>
            <person name="Kim J.M.J."/>
            <person name="Jeon C.O.C."/>
        </authorList>
    </citation>
    <scope>NUCLEOTIDE SEQUENCE [LARGE SCALE GENOMIC DNA]</scope>
    <source>
        <strain evidence="4 5">KJ40-1</strain>
    </source>
</reference>
<dbReference type="InterPro" id="IPR035919">
    <property type="entry name" value="EAL_sf"/>
</dbReference>
<dbReference type="CDD" id="cd00156">
    <property type="entry name" value="REC"/>
    <property type="match status" value="1"/>
</dbReference>
<dbReference type="InterPro" id="IPR001633">
    <property type="entry name" value="EAL_dom"/>
</dbReference>
<dbReference type="SUPFAM" id="SSF52172">
    <property type="entry name" value="CheY-like"/>
    <property type="match status" value="1"/>
</dbReference>
<dbReference type="PANTHER" id="PTHR33121:SF79">
    <property type="entry name" value="CYCLIC DI-GMP PHOSPHODIESTERASE PDED-RELATED"/>
    <property type="match status" value="1"/>
</dbReference>
<dbReference type="CDD" id="cd01948">
    <property type="entry name" value="EAL"/>
    <property type="match status" value="1"/>
</dbReference>
<sequence length="510" mass="58669">MSKKYKDVLIVEDQLFFQDILEIALKNVVPEQTKIERASSGNRAIEIIKSNIDSIGLLLLDMKMDDGDGITVLNYLEKHSLNHIPVYIVSSLDQNFISFVMQSISDLDVRLVGFIPKDTPDSVIERISDIENDIKSYISEDIIDRRKNSDKGDRKYETKDIINKLESDLILYVQPKINIQDTAFISGYEVLSRLYDDRLGIIEPSNFFHLIDTKDKKVHFNWLVLESVFKFLSVDISVGAYRNLSVNVDPEVLETESFVEKFVTLAKTYCIDLDLITIEIIEVSQIDTTKMYCNIAQLKLLGVKFALDDFGKGYSNLDRMERIPFDEIKLDQDLISNIERNDKEKDLVVSLLRYMLGEGCNVVAEGVENQTTNDVLQSIGFPEAQGYYYSMPKPINEIDSIFMQLFTSRVSLLLGDMNAESFLEIYDFFHVTTTETIDRYLANDNMNTTRTEFVHQVKGTLKTAGLNEAVKFIDLYNETGDKVYVHRLRKYLLFFNQMLHKKVVCSMGFH</sequence>
<dbReference type="EMBL" id="JAQLOI010000003">
    <property type="protein sequence ID" value="MDB1126142.1"/>
    <property type="molecule type" value="Genomic_DNA"/>
</dbReference>
<dbReference type="PROSITE" id="PS50883">
    <property type="entry name" value="EAL"/>
    <property type="match status" value="1"/>
</dbReference>
<dbReference type="InterPro" id="IPR001789">
    <property type="entry name" value="Sig_transdc_resp-reg_receiver"/>
</dbReference>
<dbReference type="Proteomes" id="UP001210678">
    <property type="component" value="Unassembled WGS sequence"/>
</dbReference>
<proteinExistence type="predicted"/>
<evidence type="ECO:0000259" key="3">
    <source>
        <dbReference type="PROSITE" id="PS50883"/>
    </source>
</evidence>
<evidence type="ECO:0000313" key="5">
    <source>
        <dbReference type="Proteomes" id="UP001210678"/>
    </source>
</evidence>
<keyword evidence="5" id="KW-1185">Reference proteome</keyword>
<dbReference type="InterPro" id="IPR050706">
    <property type="entry name" value="Cyclic-di-GMP_PDE-like"/>
</dbReference>
<dbReference type="InterPro" id="IPR011006">
    <property type="entry name" value="CheY-like_superfamily"/>
</dbReference>
<feature type="modified residue" description="4-aspartylphosphate" evidence="1">
    <location>
        <position position="61"/>
    </location>
</feature>
<evidence type="ECO:0000313" key="4">
    <source>
        <dbReference type="EMBL" id="MDB1126142.1"/>
    </source>
</evidence>
<gene>
    <name evidence="4" type="ORF">PGX00_21720</name>
</gene>
<name>A0ABT4YX26_9VIBR</name>
<dbReference type="Gene3D" id="3.20.20.450">
    <property type="entry name" value="EAL domain"/>
    <property type="match status" value="1"/>
</dbReference>
<dbReference type="Gene3D" id="3.40.50.2300">
    <property type="match status" value="1"/>
</dbReference>
<dbReference type="SUPFAM" id="SSF141868">
    <property type="entry name" value="EAL domain-like"/>
    <property type="match status" value="1"/>
</dbReference>
<keyword evidence="1" id="KW-0597">Phosphoprotein</keyword>
<feature type="domain" description="EAL" evidence="3">
    <location>
        <begin position="151"/>
        <end position="406"/>
    </location>
</feature>
<dbReference type="PANTHER" id="PTHR33121">
    <property type="entry name" value="CYCLIC DI-GMP PHOSPHODIESTERASE PDEF"/>
    <property type="match status" value="1"/>
</dbReference>
<dbReference type="SMART" id="SM00052">
    <property type="entry name" value="EAL"/>
    <property type="match status" value="1"/>
</dbReference>
<evidence type="ECO:0000259" key="2">
    <source>
        <dbReference type="PROSITE" id="PS50110"/>
    </source>
</evidence>